<dbReference type="NCBIfam" id="TIGR02593">
    <property type="entry name" value="CRISPR_cas5"/>
    <property type="match status" value="1"/>
</dbReference>
<keyword evidence="4" id="KW-1185">Reference proteome</keyword>
<protein>
    <recommendedName>
        <fullName evidence="5">Type I-E CRISPR-associated protein Cas5/CasD</fullName>
    </recommendedName>
</protein>
<dbReference type="EMBL" id="BNED01000007">
    <property type="protein sequence ID" value="GHI82565.1"/>
    <property type="molecule type" value="Genomic_DNA"/>
</dbReference>
<organism evidence="3 4">
    <name type="scientific">Streptomyces spororaveus</name>
    <dbReference type="NCBI Taxonomy" id="284039"/>
    <lineage>
        <taxon>Bacteria</taxon>
        <taxon>Bacillati</taxon>
        <taxon>Actinomycetota</taxon>
        <taxon>Actinomycetes</taxon>
        <taxon>Kitasatosporales</taxon>
        <taxon>Streptomycetaceae</taxon>
        <taxon>Streptomyces</taxon>
    </lineage>
</organism>
<dbReference type="CDD" id="cd09756">
    <property type="entry name" value="Cas5_I-E"/>
    <property type="match status" value="1"/>
</dbReference>
<evidence type="ECO:0000256" key="1">
    <source>
        <dbReference type="ARBA" id="ARBA00023118"/>
    </source>
</evidence>
<dbReference type="InterPro" id="IPR010147">
    <property type="entry name" value="CRISPR-assoc_prot_CasD"/>
</dbReference>
<evidence type="ECO:0000313" key="4">
    <source>
        <dbReference type="Proteomes" id="UP000608522"/>
    </source>
</evidence>
<comment type="caution">
    <text evidence="3">The sequence shown here is derived from an EMBL/GenBank/DDBJ whole genome shotgun (WGS) entry which is preliminary data.</text>
</comment>
<dbReference type="Proteomes" id="UP000608522">
    <property type="component" value="Unassembled WGS sequence"/>
</dbReference>
<evidence type="ECO:0000256" key="2">
    <source>
        <dbReference type="SAM" id="MobiDB-lite"/>
    </source>
</evidence>
<reference evidence="4" key="1">
    <citation type="submission" date="2023-07" db="EMBL/GenBank/DDBJ databases">
        <title>Whole genome shotgun sequence of Streptomyces spororaveus NBRC 15456.</title>
        <authorList>
            <person name="Komaki H."/>
            <person name="Tamura T."/>
        </authorList>
    </citation>
    <scope>NUCLEOTIDE SEQUENCE [LARGE SCALE GENOMIC DNA]</scope>
    <source>
        <strain evidence="4">NBRC 15456</strain>
    </source>
</reference>
<dbReference type="Gene3D" id="3.30.70.2660">
    <property type="match status" value="1"/>
</dbReference>
<dbReference type="RefSeq" id="WP_202204161.1">
    <property type="nucleotide sequence ID" value="NZ_BAAATO010000078.1"/>
</dbReference>
<dbReference type="InterPro" id="IPR021124">
    <property type="entry name" value="CRISPR-assoc_prot_Cas5"/>
</dbReference>
<gene>
    <name evidence="3" type="ORF">Sspor_81260</name>
</gene>
<name>A0ABQ3TQ82_9ACTN</name>
<proteinExistence type="predicted"/>
<keyword evidence="1" id="KW-0051">Antiviral defense</keyword>
<dbReference type="NCBIfam" id="TIGR01868">
    <property type="entry name" value="casD_Cas5e"/>
    <property type="match status" value="1"/>
</dbReference>
<dbReference type="InterPro" id="IPR013422">
    <property type="entry name" value="CRISPR-assoc_prot_Cas5_N"/>
</dbReference>
<dbReference type="Pfam" id="PF09704">
    <property type="entry name" value="Cas_Cas5d"/>
    <property type="match status" value="1"/>
</dbReference>
<feature type="compositionally biased region" description="Polar residues" evidence="2">
    <location>
        <begin position="212"/>
        <end position="227"/>
    </location>
</feature>
<evidence type="ECO:0000313" key="3">
    <source>
        <dbReference type="EMBL" id="GHI82565.1"/>
    </source>
</evidence>
<feature type="region of interest" description="Disordered" evidence="2">
    <location>
        <begin position="207"/>
        <end position="264"/>
    </location>
</feature>
<sequence>MTEATTLLLRLAAPLQAWGDHRAVVDTRHTSPMPTKSGVIGLLGAALGRERDEPLGALAELTIGVRADVPGTLLRDYHTVSDYRGVPLLSSKVNGKGRQVGTSPARYTMTGERFYLQDAAFLVAIHGPAPVMAEVTAAAKAPVAILALGRRSCPPTFPLVLGTTADPIADVLTGHDWLASPHARTLWQRKHRGASPATVEVSAVLDDPNGDTILQDQPLSYASSGPRHTSRRVRHTLIPLPTGFDPGPDATSGEGHDPLALLGW</sequence>
<accession>A0ABQ3TQ82</accession>
<evidence type="ECO:0008006" key="5">
    <source>
        <dbReference type="Google" id="ProtNLM"/>
    </source>
</evidence>